<dbReference type="AlphaFoldDB" id="B7C7L8"/>
<evidence type="ECO:0000256" key="1">
    <source>
        <dbReference type="SAM" id="Coils"/>
    </source>
</evidence>
<proteinExistence type="predicted"/>
<keyword evidence="3" id="KW-1185">Reference proteome</keyword>
<dbReference type="EMBL" id="ABYT01000013">
    <property type="protein sequence ID" value="EEC91247.1"/>
    <property type="molecule type" value="Genomic_DNA"/>
</dbReference>
<comment type="caution">
    <text evidence="2">The sequence shown here is derived from an EMBL/GenBank/DDBJ whole genome shotgun (WGS) entry which is preliminary data.</text>
</comment>
<dbReference type="STRING" id="518637.EUBIFOR_00166"/>
<evidence type="ECO:0000313" key="3">
    <source>
        <dbReference type="Proteomes" id="UP000004315"/>
    </source>
</evidence>
<gene>
    <name evidence="2" type="ORF">EUBIFOR_00166</name>
</gene>
<organism evidence="2 3">
    <name type="scientific">Holdemanella biformis DSM 3989</name>
    <dbReference type="NCBI Taxonomy" id="518637"/>
    <lineage>
        <taxon>Bacteria</taxon>
        <taxon>Bacillati</taxon>
        <taxon>Bacillota</taxon>
        <taxon>Erysipelotrichia</taxon>
        <taxon>Erysipelotrichales</taxon>
        <taxon>Erysipelotrichaceae</taxon>
        <taxon>Holdemanella</taxon>
    </lineage>
</organism>
<protein>
    <recommendedName>
        <fullName evidence="4">Cell division protein FtsL</fullName>
    </recommendedName>
</protein>
<feature type="coiled-coil region" evidence="1">
    <location>
        <begin position="44"/>
        <end position="71"/>
    </location>
</feature>
<evidence type="ECO:0000313" key="2">
    <source>
        <dbReference type="EMBL" id="EEC91247.1"/>
    </source>
</evidence>
<accession>B7C7L8</accession>
<sequence length="94" mass="10737">MMHMQRKFNLTGALVLTLFVLSLVFYFASKTYVSSMNLSLSVQESELTSEIAQKEQTVEELQNEVNTLQEKGRLLGMLDNEVSDNENNIYVIND</sequence>
<reference evidence="2 3" key="1">
    <citation type="submission" date="2008-11" db="EMBL/GenBank/DDBJ databases">
        <title>Draft genome sequence of Eubacterium biforme (DSM 3989).</title>
        <authorList>
            <person name="Sudarsanam P."/>
            <person name="Ley R."/>
            <person name="Guruge J."/>
            <person name="Turnbaugh P.J."/>
            <person name="Mahowald M."/>
            <person name="Liep D."/>
            <person name="Gordon J."/>
        </authorList>
    </citation>
    <scope>NUCLEOTIDE SEQUENCE [LARGE SCALE GENOMIC DNA]</scope>
    <source>
        <strain evidence="2 3">DSM 3989</strain>
    </source>
</reference>
<keyword evidence="1" id="KW-0175">Coiled coil</keyword>
<dbReference type="HOGENOM" id="CLU_180667_0_0_9"/>
<dbReference type="Proteomes" id="UP000004315">
    <property type="component" value="Unassembled WGS sequence"/>
</dbReference>
<name>B7C7L8_9FIRM</name>
<evidence type="ECO:0008006" key="4">
    <source>
        <dbReference type="Google" id="ProtNLM"/>
    </source>
</evidence>